<dbReference type="InterPro" id="IPR011251">
    <property type="entry name" value="Luciferase-like_dom"/>
</dbReference>
<dbReference type="GO" id="GO:0046306">
    <property type="term" value="P:alkanesulfonate catabolic process"/>
    <property type="evidence" value="ECO:0007669"/>
    <property type="project" value="TreeGrafter"/>
</dbReference>
<name>A0A0C5WZ36_NOCSI</name>
<dbReference type="HOGENOM" id="CLU_027853_1_0_11"/>
<dbReference type="InterPro" id="IPR036661">
    <property type="entry name" value="Luciferase-like_sf"/>
</dbReference>
<dbReference type="AlphaFoldDB" id="A0A0C5WZ36"/>
<evidence type="ECO:0000259" key="1">
    <source>
        <dbReference type="Pfam" id="PF00296"/>
    </source>
</evidence>
<keyword evidence="3" id="KW-1185">Reference proteome</keyword>
<reference evidence="2 3" key="1">
    <citation type="journal article" date="2015" name="Genome Announc.">
        <title>Complete Genome Sequence of Steroid-Transforming Nocardioides simplex VKM Ac-2033D.</title>
        <authorList>
            <person name="Shtratnikova V.Y."/>
            <person name="Schelkunov M.I."/>
            <person name="Pekov Y.A."/>
            <person name="Fokina V.V."/>
            <person name="Logacheva M.D."/>
            <person name="Sokolov S.L."/>
            <person name="Bragin E.Y."/>
            <person name="Ashapkin V.V."/>
            <person name="Donova M.V."/>
        </authorList>
    </citation>
    <scope>NUCLEOTIDE SEQUENCE [LARGE SCALE GENOMIC DNA]</scope>
    <source>
        <strain evidence="2 3">VKM Ac-2033D</strain>
    </source>
</reference>
<dbReference type="RefSeq" id="WP_052138876.1">
    <property type="nucleotide sequence ID" value="NZ_BJMC01000022.1"/>
</dbReference>
<gene>
    <name evidence="2" type="ORF">KR76_19245</name>
</gene>
<accession>A0A0C5WZ36</accession>
<keyword evidence="2" id="KW-0503">Monooxygenase</keyword>
<protein>
    <submittedName>
        <fullName evidence="2">Alkanesulfonate monooxygenase</fullName>
        <ecNumber evidence="2">1.14.14.5</ecNumber>
    </submittedName>
</protein>
<dbReference type="STRING" id="2045.KR76_19245"/>
<organism evidence="2 3">
    <name type="scientific">Nocardioides simplex</name>
    <name type="common">Arthrobacter simplex</name>
    <dbReference type="NCBI Taxonomy" id="2045"/>
    <lineage>
        <taxon>Bacteria</taxon>
        <taxon>Bacillati</taxon>
        <taxon>Actinomycetota</taxon>
        <taxon>Actinomycetes</taxon>
        <taxon>Propionibacteriales</taxon>
        <taxon>Nocardioidaceae</taxon>
        <taxon>Pimelobacter</taxon>
    </lineage>
</organism>
<dbReference type="PANTHER" id="PTHR42847">
    <property type="entry name" value="ALKANESULFONATE MONOOXYGENASE"/>
    <property type="match status" value="1"/>
</dbReference>
<proteinExistence type="predicted"/>
<dbReference type="Proteomes" id="UP000030300">
    <property type="component" value="Chromosome"/>
</dbReference>
<dbReference type="InterPro" id="IPR050172">
    <property type="entry name" value="SsuD_RutA_monooxygenase"/>
</dbReference>
<dbReference type="GO" id="GO:0008726">
    <property type="term" value="F:alkanesulfonate monooxygenase activity"/>
    <property type="evidence" value="ECO:0007669"/>
    <property type="project" value="UniProtKB-EC"/>
</dbReference>
<dbReference type="EC" id="1.14.14.5" evidence="2"/>
<keyword evidence="2" id="KW-0560">Oxidoreductase</keyword>
<feature type="domain" description="Luciferase-like" evidence="1">
    <location>
        <begin position="23"/>
        <end position="230"/>
    </location>
</feature>
<dbReference type="KEGG" id="psim:KR76_19245"/>
<dbReference type="GeneID" id="96610942"/>
<dbReference type="EMBL" id="CP009896">
    <property type="protein sequence ID" value="AJR18608.1"/>
    <property type="molecule type" value="Genomic_DNA"/>
</dbReference>
<dbReference type="Gene3D" id="3.20.20.30">
    <property type="entry name" value="Luciferase-like domain"/>
    <property type="match status" value="1"/>
</dbReference>
<dbReference type="PANTHER" id="PTHR42847:SF4">
    <property type="entry name" value="ALKANESULFONATE MONOOXYGENASE-RELATED"/>
    <property type="match status" value="1"/>
</dbReference>
<sequence length="295" mass="32223">MSHPAPRFLVPLATRDERSWPGFDIAEQRAQALRAAELGGFAGVVAADDLGGDEASVVAYDALRASRWLEVVQELPISRGNPVYAAKQAASAQRFFDGRLGWQLVVDEPGPSQTTPPARTRAERYARATEFLTVARGVWHDTEFTFEGRYHQVVGGGFREALADLPFPRLHLTGSSDEALALSARFADVHLFDDLDTALAHGPALRAAAGDRPLEIGVALRVVAREHRPEVPRTIDPRTALVGTYDELAERLAELVAAGITTYLLDAHPRIEETYRIAEHLLPRVRDLTPAGGAR</sequence>
<dbReference type="Pfam" id="PF00296">
    <property type="entry name" value="Bac_luciferase"/>
    <property type="match status" value="1"/>
</dbReference>
<evidence type="ECO:0000313" key="3">
    <source>
        <dbReference type="Proteomes" id="UP000030300"/>
    </source>
</evidence>
<dbReference type="OrthoDB" id="9814695at2"/>
<evidence type="ECO:0000313" key="2">
    <source>
        <dbReference type="EMBL" id="AJR18608.1"/>
    </source>
</evidence>
<dbReference type="SUPFAM" id="SSF51679">
    <property type="entry name" value="Bacterial luciferase-like"/>
    <property type="match status" value="1"/>
</dbReference>